<accession>A0ABV6MGQ8</accession>
<dbReference type="RefSeq" id="WP_377262109.1">
    <property type="nucleotide sequence ID" value="NZ_JBHLUH010000092.1"/>
</dbReference>
<proteinExistence type="predicted"/>
<sequence length="64" mass="6689">MLRFVLTVSVAEVPWSGLVAERAWWGPAAVGFSVGVGWGVAVLEPVVLAQAVVRLVVKGAAEDD</sequence>
<gene>
    <name evidence="1" type="ORF">ACFFIA_40580</name>
</gene>
<dbReference type="EMBL" id="JBHLUH010000092">
    <property type="protein sequence ID" value="MFC0533917.1"/>
    <property type="molecule type" value="Genomic_DNA"/>
</dbReference>
<dbReference type="Proteomes" id="UP001589867">
    <property type="component" value="Unassembled WGS sequence"/>
</dbReference>
<evidence type="ECO:0000313" key="1">
    <source>
        <dbReference type="EMBL" id="MFC0533917.1"/>
    </source>
</evidence>
<evidence type="ECO:0000313" key="2">
    <source>
        <dbReference type="Proteomes" id="UP001589867"/>
    </source>
</evidence>
<name>A0ABV6MGQ8_9ACTN</name>
<protein>
    <submittedName>
        <fullName evidence="1">Uncharacterized protein</fullName>
    </submittedName>
</protein>
<organism evidence="1 2">
    <name type="scientific">Phytohabitans kaempferiae</name>
    <dbReference type="NCBI Taxonomy" id="1620943"/>
    <lineage>
        <taxon>Bacteria</taxon>
        <taxon>Bacillati</taxon>
        <taxon>Actinomycetota</taxon>
        <taxon>Actinomycetes</taxon>
        <taxon>Micromonosporales</taxon>
        <taxon>Micromonosporaceae</taxon>
    </lineage>
</organism>
<reference evidence="1 2" key="1">
    <citation type="submission" date="2024-09" db="EMBL/GenBank/DDBJ databases">
        <authorList>
            <person name="Sun Q."/>
            <person name="Mori K."/>
        </authorList>
    </citation>
    <scope>NUCLEOTIDE SEQUENCE [LARGE SCALE GENOMIC DNA]</scope>
    <source>
        <strain evidence="1 2">TBRC 3947</strain>
    </source>
</reference>
<comment type="caution">
    <text evidence="1">The sequence shown here is derived from an EMBL/GenBank/DDBJ whole genome shotgun (WGS) entry which is preliminary data.</text>
</comment>
<keyword evidence="2" id="KW-1185">Reference proteome</keyword>